<evidence type="ECO:0000256" key="3">
    <source>
        <dbReference type="ARBA" id="ARBA00022729"/>
    </source>
</evidence>
<dbReference type="PANTHER" id="PTHR13866:SF30">
    <property type="match status" value="1"/>
</dbReference>
<sequence length="285" mass="33033">MTCCWMAVAALLFLATLASSHFQIRKAIDPLCVVARCSDTEVCVVKDGEPQCISGVKLIELAKKHGKHHLLKHHSKAHKHHKHEDGHARNDRHRHNHLCSHDELVSIGGRLLQWFSDMHRVHSGRDKELPAHKITCRRDVAWMFEQWDGDEDGLLSKDELMPLERNEREACVAQFIDMCDDMVVDGKISVDEWCDCFSFADDLRHEPPCHKQKHSVDPHKKGAFLPRCDLEGYYRPEQRHNGFCWCVDRFGREFDNSRIKGELPDCAQYANELDMEDKTDLLHRI</sequence>
<name>C7BVR2_ANGCA</name>
<protein>
    <submittedName>
        <fullName evidence="10">Putative Thyroglobulin type-1 repeat family protein</fullName>
    </submittedName>
</protein>
<accession>C7BVR2</accession>
<dbReference type="GO" id="GO:0005509">
    <property type="term" value="F:calcium ion binding"/>
    <property type="evidence" value="ECO:0007669"/>
    <property type="project" value="InterPro"/>
</dbReference>
<dbReference type="PANTHER" id="PTHR13866">
    <property type="entry name" value="SPARC OSTEONECTIN"/>
    <property type="match status" value="1"/>
</dbReference>
<keyword evidence="4" id="KW-0106">Calcium</keyword>
<comment type="subcellular location">
    <subcellularLocation>
        <location evidence="1">Secreted</location>
    </subcellularLocation>
</comment>
<dbReference type="Pfam" id="PF00086">
    <property type="entry name" value="Thyroglobulin_1"/>
    <property type="match status" value="1"/>
</dbReference>
<dbReference type="InterPro" id="IPR018247">
    <property type="entry name" value="EF_Hand_1_Ca_BS"/>
</dbReference>
<evidence type="ECO:0000256" key="8">
    <source>
        <dbReference type="SAM" id="SignalP"/>
    </source>
</evidence>
<feature type="chain" id="PRO_5002975409" evidence="8">
    <location>
        <begin position="21"/>
        <end position="285"/>
    </location>
</feature>
<keyword evidence="5 7" id="KW-1015">Disulfide bond</keyword>
<dbReference type="Pfam" id="PF10591">
    <property type="entry name" value="SPARC_Ca_bdg"/>
    <property type="match status" value="1"/>
</dbReference>
<dbReference type="InterPro" id="IPR011992">
    <property type="entry name" value="EF-hand-dom_pair"/>
</dbReference>
<keyword evidence="3 8" id="KW-0732">Signal</keyword>
<dbReference type="GO" id="GO:0005518">
    <property type="term" value="F:collagen binding"/>
    <property type="evidence" value="ECO:0007669"/>
    <property type="project" value="TreeGrafter"/>
</dbReference>
<dbReference type="Gene3D" id="4.10.800.10">
    <property type="entry name" value="Thyroglobulin type-1"/>
    <property type="match status" value="1"/>
</dbReference>
<dbReference type="InterPro" id="IPR036857">
    <property type="entry name" value="Thyroglobulin_1_sf"/>
</dbReference>
<feature type="domain" description="Thyroglobulin type-1" evidence="9">
    <location>
        <begin position="206"/>
        <end position="266"/>
    </location>
</feature>
<reference evidence="10" key="1">
    <citation type="submission" date="2008-08" db="EMBL/GenBank/DDBJ databases">
        <authorList>
            <person name="Zhan X.M."/>
        </authorList>
    </citation>
    <scope>NUCLEOTIDE SEQUENCE</scope>
</reference>
<dbReference type="SMART" id="SM00211">
    <property type="entry name" value="TY"/>
    <property type="match status" value="1"/>
</dbReference>
<feature type="disulfide bond" evidence="7">
    <location>
        <begin position="246"/>
        <end position="266"/>
    </location>
</feature>
<organism evidence="10">
    <name type="scientific">Angiostrongylus cantonensis</name>
    <name type="common">Rat lungworm</name>
    <dbReference type="NCBI Taxonomy" id="6313"/>
    <lineage>
        <taxon>Eukaryota</taxon>
        <taxon>Metazoa</taxon>
        <taxon>Ecdysozoa</taxon>
        <taxon>Nematoda</taxon>
        <taxon>Chromadorea</taxon>
        <taxon>Rhabditida</taxon>
        <taxon>Rhabditina</taxon>
        <taxon>Rhabditomorpha</taxon>
        <taxon>Strongyloidea</taxon>
        <taxon>Metastrongylidae</taxon>
        <taxon>Angiostrongylus</taxon>
    </lineage>
</organism>
<dbReference type="GO" id="GO:0050840">
    <property type="term" value="F:extracellular matrix binding"/>
    <property type="evidence" value="ECO:0007669"/>
    <property type="project" value="TreeGrafter"/>
</dbReference>
<feature type="signal peptide" evidence="8">
    <location>
        <begin position="1"/>
        <end position="20"/>
    </location>
</feature>
<dbReference type="SUPFAM" id="SSF47473">
    <property type="entry name" value="EF-hand"/>
    <property type="match status" value="1"/>
</dbReference>
<feature type="disulfide bond" evidence="7">
    <location>
        <begin position="209"/>
        <end position="228"/>
    </location>
</feature>
<dbReference type="CDD" id="cd00191">
    <property type="entry name" value="TY"/>
    <property type="match status" value="1"/>
</dbReference>
<evidence type="ECO:0000256" key="1">
    <source>
        <dbReference type="ARBA" id="ARBA00004613"/>
    </source>
</evidence>
<gene>
    <name evidence="10" type="primary">00012G02</name>
</gene>
<dbReference type="PROSITE" id="PS00484">
    <property type="entry name" value="THYROGLOBULIN_1_1"/>
    <property type="match status" value="1"/>
</dbReference>
<keyword evidence="6" id="KW-0325">Glycoprotein</keyword>
<dbReference type="Gene3D" id="1.10.238.10">
    <property type="entry name" value="EF-hand"/>
    <property type="match status" value="1"/>
</dbReference>
<evidence type="ECO:0000256" key="4">
    <source>
        <dbReference type="ARBA" id="ARBA00022837"/>
    </source>
</evidence>
<dbReference type="PROSITE" id="PS00018">
    <property type="entry name" value="EF_HAND_1"/>
    <property type="match status" value="1"/>
</dbReference>
<dbReference type="EMBL" id="FM207716">
    <property type="protein sequence ID" value="CAR63577.1"/>
    <property type="molecule type" value="mRNA"/>
</dbReference>
<comment type="caution">
    <text evidence="7">Lacks conserved residue(s) required for the propagation of feature annotation.</text>
</comment>
<evidence type="ECO:0000256" key="5">
    <source>
        <dbReference type="ARBA" id="ARBA00023157"/>
    </source>
</evidence>
<evidence type="ECO:0000313" key="10">
    <source>
        <dbReference type="EMBL" id="CAR63577.1"/>
    </source>
</evidence>
<dbReference type="InterPro" id="IPR000716">
    <property type="entry name" value="Thyroglobulin_1"/>
</dbReference>
<dbReference type="AlphaFoldDB" id="C7BVR2"/>
<evidence type="ECO:0000256" key="2">
    <source>
        <dbReference type="ARBA" id="ARBA00022525"/>
    </source>
</evidence>
<dbReference type="PROSITE" id="PS51162">
    <property type="entry name" value="THYROGLOBULIN_1_2"/>
    <property type="match status" value="1"/>
</dbReference>
<dbReference type="GO" id="GO:0005615">
    <property type="term" value="C:extracellular space"/>
    <property type="evidence" value="ECO:0007669"/>
    <property type="project" value="TreeGrafter"/>
</dbReference>
<evidence type="ECO:0000256" key="7">
    <source>
        <dbReference type="PROSITE-ProRule" id="PRU00500"/>
    </source>
</evidence>
<dbReference type="InterPro" id="IPR019577">
    <property type="entry name" value="SPARC/Testican_Ca-bd-dom"/>
</dbReference>
<keyword evidence="2" id="KW-0964">Secreted</keyword>
<proteinExistence type="evidence at transcript level"/>
<evidence type="ECO:0000256" key="6">
    <source>
        <dbReference type="ARBA" id="ARBA00023180"/>
    </source>
</evidence>
<dbReference type="SUPFAM" id="SSF57610">
    <property type="entry name" value="Thyroglobulin type-1 domain"/>
    <property type="match status" value="1"/>
</dbReference>
<reference evidence="10" key="2">
    <citation type="journal article" date="2009" name="BMC Mol. Biol.">
        <title>Preliminary molecular characterization of the human pathogen Angiostrongylus cantonensis.</title>
        <authorList>
            <person name="He H."/>
            <person name="Cheng M."/>
            <person name="Yang X."/>
            <person name="Meng J."/>
            <person name="He A."/>
            <person name="Zheng X."/>
            <person name="Li Z."/>
            <person name="Guo P."/>
            <person name="Pan Z."/>
            <person name="Zhan X."/>
        </authorList>
    </citation>
    <scope>NUCLEOTIDE SEQUENCE</scope>
</reference>
<evidence type="ECO:0000259" key="9">
    <source>
        <dbReference type="PROSITE" id="PS51162"/>
    </source>
</evidence>